<gene>
    <name evidence="2" type="ORF">LXN57_45600</name>
</gene>
<protein>
    <submittedName>
        <fullName evidence="2">Uncharacterized protein</fullName>
    </submittedName>
</protein>
<evidence type="ECO:0000313" key="3">
    <source>
        <dbReference type="Proteomes" id="UP001523216"/>
    </source>
</evidence>
<proteinExistence type="predicted"/>
<keyword evidence="3" id="KW-1185">Reference proteome</keyword>
<keyword evidence="1" id="KW-1133">Transmembrane helix</keyword>
<dbReference type="Proteomes" id="UP001523216">
    <property type="component" value="Unassembled WGS sequence"/>
</dbReference>
<accession>A0ABT0YH61</accession>
<dbReference type="EMBL" id="JAMQOL010000085">
    <property type="protein sequence ID" value="MCM4084827.1"/>
    <property type="molecule type" value="Genomic_DNA"/>
</dbReference>
<feature type="transmembrane region" description="Helical" evidence="1">
    <location>
        <begin position="23"/>
        <end position="41"/>
    </location>
</feature>
<keyword evidence="1" id="KW-0472">Membrane</keyword>
<organism evidence="2 3">
    <name type="scientific">Paractinoplanes hotanensis</name>
    <dbReference type="NCBI Taxonomy" id="2906497"/>
    <lineage>
        <taxon>Bacteria</taxon>
        <taxon>Bacillati</taxon>
        <taxon>Actinomycetota</taxon>
        <taxon>Actinomycetes</taxon>
        <taxon>Micromonosporales</taxon>
        <taxon>Micromonosporaceae</taxon>
        <taxon>Paractinoplanes</taxon>
    </lineage>
</organism>
<name>A0ABT0YH61_9ACTN</name>
<dbReference type="RefSeq" id="WP_251804566.1">
    <property type="nucleotide sequence ID" value="NZ_JAMQOL010000085.1"/>
</dbReference>
<evidence type="ECO:0000313" key="2">
    <source>
        <dbReference type="EMBL" id="MCM4084827.1"/>
    </source>
</evidence>
<evidence type="ECO:0000256" key="1">
    <source>
        <dbReference type="SAM" id="Phobius"/>
    </source>
</evidence>
<keyword evidence="1" id="KW-0812">Transmembrane</keyword>
<comment type="caution">
    <text evidence="2">The sequence shown here is derived from an EMBL/GenBank/DDBJ whole genome shotgun (WGS) entry which is preliminary data.</text>
</comment>
<reference evidence="2 3" key="1">
    <citation type="submission" date="2022-06" db="EMBL/GenBank/DDBJ databases">
        <title>Actinoplanes abujensis sp. nov., isolated from Nigerian arid soil.</title>
        <authorList>
            <person name="Ding P."/>
        </authorList>
    </citation>
    <scope>NUCLEOTIDE SEQUENCE [LARGE SCALE GENOMIC DNA]</scope>
    <source>
        <strain evidence="3">TRM88002</strain>
    </source>
</reference>
<sequence>MDELPKPVFADTSGRRHRRLRRASFVVGALLLIMLIAFWISQLSGAVR</sequence>